<proteinExistence type="predicted"/>
<evidence type="ECO:0000313" key="2">
    <source>
        <dbReference type="Proteomes" id="UP000281028"/>
    </source>
</evidence>
<sequence>MRIHHITAAACLAALTACNSSTPKAMDGNQDSAMNIQADNKGNMDVQPISGYFVKNSIQPADSLTFWLIDNQQSFDSLFGMAKTMNNTIDKPDFGTRLVVAATMPATYYGTQIQLESATIDNVSNNAEMHFVAPAKTKNSYSVLPLWLGTIPKTGKTTIKFYTGDQLTATITTPE</sequence>
<organism evidence="1 2">
    <name type="scientific">Chitinophaga solisilvae</name>
    <dbReference type="NCBI Taxonomy" id="1233460"/>
    <lineage>
        <taxon>Bacteria</taxon>
        <taxon>Pseudomonadati</taxon>
        <taxon>Bacteroidota</taxon>
        <taxon>Chitinophagia</taxon>
        <taxon>Chitinophagales</taxon>
        <taxon>Chitinophagaceae</taxon>
        <taxon>Chitinophaga</taxon>
    </lineage>
</organism>
<evidence type="ECO:0000313" key="1">
    <source>
        <dbReference type="EMBL" id="NSL89596.1"/>
    </source>
</evidence>
<protein>
    <submittedName>
        <fullName evidence="1">Uncharacterized protein</fullName>
    </submittedName>
</protein>
<keyword evidence="2" id="KW-1185">Reference proteome</keyword>
<accession>A0A3S1CZL4</accession>
<reference evidence="1" key="1">
    <citation type="submission" date="2020-05" db="EMBL/GenBank/DDBJ databases">
        <title>Chitinophaga laudate sp. nov., isolated from a tropical peat swamp.</title>
        <authorList>
            <person name="Goh C.B.S."/>
            <person name="Lee M.S."/>
            <person name="Parimannan S."/>
            <person name="Pasbakhsh P."/>
            <person name="Yule C.M."/>
            <person name="Rajandas H."/>
            <person name="Loke S."/>
            <person name="Croft L."/>
            <person name="Tan J.B.L."/>
        </authorList>
    </citation>
    <scope>NUCLEOTIDE SEQUENCE</scope>
    <source>
        <strain evidence="1">Mgbs1</strain>
    </source>
</reference>
<dbReference type="Proteomes" id="UP000281028">
    <property type="component" value="Unassembled WGS sequence"/>
</dbReference>
<dbReference type="OrthoDB" id="666702at2"/>
<dbReference type="PROSITE" id="PS51257">
    <property type="entry name" value="PROKAR_LIPOPROTEIN"/>
    <property type="match status" value="1"/>
</dbReference>
<name>A0A3S1CZL4_9BACT</name>
<dbReference type="AlphaFoldDB" id="A0A3S1CZL4"/>
<dbReference type="EMBL" id="RIAR02000001">
    <property type="protein sequence ID" value="NSL89596.1"/>
    <property type="molecule type" value="Genomic_DNA"/>
</dbReference>
<gene>
    <name evidence="1" type="ORF">ECE50_022335</name>
</gene>
<comment type="caution">
    <text evidence="1">The sequence shown here is derived from an EMBL/GenBank/DDBJ whole genome shotgun (WGS) entry which is preliminary data.</text>
</comment>